<keyword evidence="3" id="KW-1185">Reference proteome</keyword>
<dbReference type="HOGENOM" id="CLU_2098624_0_0_1"/>
<proteinExistence type="predicted"/>
<protein>
    <submittedName>
        <fullName evidence="2">Uncharacterized protein</fullName>
    </submittedName>
</protein>
<evidence type="ECO:0000256" key="1">
    <source>
        <dbReference type="SAM" id="MobiDB-lite"/>
    </source>
</evidence>
<accession>A0A0C3KL44</accession>
<feature type="region of interest" description="Disordered" evidence="1">
    <location>
        <begin position="1"/>
        <end position="20"/>
    </location>
</feature>
<gene>
    <name evidence="2" type="ORF">M407DRAFT_28295</name>
</gene>
<reference evidence="3" key="2">
    <citation type="submission" date="2015-01" db="EMBL/GenBank/DDBJ databases">
        <title>Evolutionary Origins and Diversification of the Mycorrhizal Mutualists.</title>
        <authorList>
            <consortium name="DOE Joint Genome Institute"/>
            <consortium name="Mycorrhizal Genomics Consortium"/>
            <person name="Kohler A."/>
            <person name="Kuo A."/>
            <person name="Nagy L.G."/>
            <person name="Floudas D."/>
            <person name="Copeland A."/>
            <person name="Barry K.W."/>
            <person name="Cichocki N."/>
            <person name="Veneault-Fourrey C."/>
            <person name="LaButti K."/>
            <person name="Lindquist E.A."/>
            <person name="Lipzen A."/>
            <person name="Lundell T."/>
            <person name="Morin E."/>
            <person name="Murat C."/>
            <person name="Riley R."/>
            <person name="Ohm R."/>
            <person name="Sun H."/>
            <person name="Tunlid A."/>
            <person name="Henrissat B."/>
            <person name="Grigoriev I.V."/>
            <person name="Hibbett D.S."/>
            <person name="Martin F."/>
        </authorList>
    </citation>
    <scope>NUCLEOTIDE SEQUENCE [LARGE SCALE GENOMIC DNA]</scope>
    <source>
        <strain evidence="3">MUT 4182</strain>
    </source>
</reference>
<dbReference type="EMBL" id="KN823117">
    <property type="protein sequence ID" value="KIO22148.1"/>
    <property type="molecule type" value="Genomic_DNA"/>
</dbReference>
<name>A0A0C3KL44_9AGAM</name>
<evidence type="ECO:0000313" key="3">
    <source>
        <dbReference type="Proteomes" id="UP000054248"/>
    </source>
</evidence>
<dbReference type="AlphaFoldDB" id="A0A0C3KL44"/>
<dbReference type="Proteomes" id="UP000054248">
    <property type="component" value="Unassembled WGS sequence"/>
</dbReference>
<reference evidence="2 3" key="1">
    <citation type="submission" date="2014-04" db="EMBL/GenBank/DDBJ databases">
        <authorList>
            <consortium name="DOE Joint Genome Institute"/>
            <person name="Kuo A."/>
            <person name="Girlanda M."/>
            <person name="Perotto S."/>
            <person name="Kohler A."/>
            <person name="Nagy L.G."/>
            <person name="Floudas D."/>
            <person name="Copeland A."/>
            <person name="Barry K.W."/>
            <person name="Cichocki N."/>
            <person name="Veneault-Fourrey C."/>
            <person name="LaButti K."/>
            <person name="Lindquist E.A."/>
            <person name="Lipzen A."/>
            <person name="Lundell T."/>
            <person name="Morin E."/>
            <person name="Murat C."/>
            <person name="Sun H."/>
            <person name="Tunlid A."/>
            <person name="Henrissat B."/>
            <person name="Grigoriev I.V."/>
            <person name="Hibbett D.S."/>
            <person name="Martin F."/>
            <person name="Nordberg H.P."/>
            <person name="Cantor M.N."/>
            <person name="Hua S.X."/>
        </authorList>
    </citation>
    <scope>NUCLEOTIDE SEQUENCE [LARGE SCALE GENOMIC DNA]</scope>
    <source>
        <strain evidence="2 3">MUT 4182</strain>
    </source>
</reference>
<organism evidence="2 3">
    <name type="scientific">Tulasnella calospora MUT 4182</name>
    <dbReference type="NCBI Taxonomy" id="1051891"/>
    <lineage>
        <taxon>Eukaryota</taxon>
        <taxon>Fungi</taxon>
        <taxon>Dikarya</taxon>
        <taxon>Basidiomycota</taxon>
        <taxon>Agaricomycotina</taxon>
        <taxon>Agaricomycetes</taxon>
        <taxon>Cantharellales</taxon>
        <taxon>Tulasnellaceae</taxon>
        <taxon>Tulasnella</taxon>
    </lineage>
</organism>
<sequence>MVYDSGDSDAITSANLEEETFVEQDEAAELELVFPKDADDVPGALKASRIRFSLGNIGLKHAVELPADEGNDEKVVGVPETLKVSTAALPDGEPDHGAQATVTTHPRPVAPEPTDS</sequence>
<evidence type="ECO:0000313" key="2">
    <source>
        <dbReference type="EMBL" id="KIO22148.1"/>
    </source>
</evidence>
<feature type="region of interest" description="Disordered" evidence="1">
    <location>
        <begin position="86"/>
        <end position="116"/>
    </location>
</feature>